<evidence type="ECO:0000313" key="1">
    <source>
        <dbReference type="EMBL" id="GAG21899.1"/>
    </source>
</evidence>
<proteinExistence type="predicted"/>
<dbReference type="AlphaFoldDB" id="X0VU07"/>
<dbReference type="EMBL" id="BARS01038375">
    <property type="protein sequence ID" value="GAG21899.1"/>
    <property type="molecule type" value="Genomic_DNA"/>
</dbReference>
<gene>
    <name evidence="1" type="ORF">S01H1_58731</name>
</gene>
<feature type="non-terminal residue" evidence="1">
    <location>
        <position position="1"/>
    </location>
</feature>
<dbReference type="InterPro" id="IPR026002">
    <property type="entry name" value="ATC_hydrolase-like"/>
</dbReference>
<accession>X0VU07</accession>
<sequence>NDPYCHFTWMMPPEIPEDEIDRSGYERMNKWFEEEHDEALLLYSKRDAQNIAILYYFLADEIIKRFGSEGMKIVEASLKEMGKMRGNALKWKLAKAGITLSVKNVFDNFDLPSYAHNVPFNKIWKMNIESTNGKTTMDVSYCPLAEIWQELGNKEIGYMFCKTQCESIFKELSSEAEVEIIQTIIEGANKCKLEFKI</sequence>
<evidence type="ECO:0008006" key="2">
    <source>
        <dbReference type="Google" id="ProtNLM"/>
    </source>
</evidence>
<reference evidence="1" key="1">
    <citation type="journal article" date="2014" name="Front. Microbiol.">
        <title>High frequency of phylogenetically diverse reductive dehalogenase-homologous genes in deep subseafloor sedimentary metagenomes.</title>
        <authorList>
            <person name="Kawai M."/>
            <person name="Futagami T."/>
            <person name="Toyoda A."/>
            <person name="Takaki Y."/>
            <person name="Nishi S."/>
            <person name="Hori S."/>
            <person name="Arai W."/>
            <person name="Tsubouchi T."/>
            <person name="Morono Y."/>
            <person name="Uchiyama I."/>
            <person name="Ito T."/>
            <person name="Fujiyama A."/>
            <person name="Inagaki F."/>
            <person name="Takami H."/>
        </authorList>
    </citation>
    <scope>NUCLEOTIDE SEQUENCE</scope>
    <source>
        <strain evidence="1">Expedition CK06-06</strain>
    </source>
</reference>
<name>X0VU07_9ZZZZ</name>
<dbReference type="Pfam" id="PF14196">
    <property type="entry name" value="ATC_hydrolase"/>
    <property type="match status" value="1"/>
</dbReference>
<protein>
    <recommendedName>
        <fullName evidence="2">L-2-amino-thiazoline-4-carboxylic acid hydrolase</fullName>
    </recommendedName>
</protein>
<comment type="caution">
    <text evidence="1">The sequence shown here is derived from an EMBL/GenBank/DDBJ whole genome shotgun (WGS) entry which is preliminary data.</text>
</comment>
<organism evidence="1">
    <name type="scientific">marine sediment metagenome</name>
    <dbReference type="NCBI Taxonomy" id="412755"/>
    <lineage>
        <taxon>unclassified sequences</taxon>
        <taxon>metagenomes</taxon>
        <taxon>ecological metagenomes</taxon>
    </lineage>
</organism>